<name>A0A498H0S5_9EURY</name>
<feature type="transmembrane region" description="Helical" evidence="1">
    <location>
        <begin position="149"/>
        <end position="169"/>
    </location>
</feature>
<feature type="transmembrane region" description="Helical" evidence="1">
    <location>
        <begin position="7"/>
        <end position="28"/>
    </location>
</feature>
<keyword evidence="1" id="KW-1133">Transmembrane helix</keyword>
<dbReference type="PANTHER" id="PTHR34989">
    <property type="entry name" value="PROTEIN HDED"/>
    <property type="match status" value="1"/>
</dbReference>
<keyword evidence="3" id="KW-1185">Reference proteome</keyword>
<sequence length="181" mass="19088">MDGTQQKWYYVLRGVIALLFGIAAIVWPAVVLEFLVYFFGFFAIIISAFALIAGATSGPSGSAKWSIILLGLLGILIGILTLVSPYFFIVIIIYLIAFWALITGVGDFVAAFTASAGMGMRLLLVLLGIVSLIFGGVLLFYPLLGAATIVWVLGIYAIIFGILGILYGITGGSTGRAPLAA</sequence>
<gene>
    <name evidence="2" type="ORF">ABH15_12095</name>
</gene>
<dbReference type="GO" id="GO:0005886">
    <property type="term" value="C:plasma membrane"/>
    <property type="evidence" value="ECO:0007669"/>
    <property type="project" value="TreeGrafter"/>
</dbReference>
<evidence type="ECO:0000313" key="3">
    <source>
        <dbReference type="Proteomes" id="UP000290932"/>
    </source>
</evidence>
<evidence type="ECO:0000256" key="1">
    <source>
        <dbReference type="SAM" id="Phobius"/>
    </source>
</evidence>
<dbReference type="InterPro" id="IPR052712">
    <property type="entry name" value="Acid_resist_chaperone_HdeD"/>
</dbReference>
<dbReference type="Pfam" id="PF03729">
    <property type="entry name" value="DUF308"/>
    <property type="match status" value="2"/>
</dbReference>
<comment type="caution">
    <text evidence="2">The sequence shown here is derived from an EMBL/GenBank/DDBJ whole genome shotgun (WGS) entry which is preliminary data.</text>
</comment>
<accession>A0A498H0S5</accession>
<keyword evidence="1" id="KW-0472">Membrane</keyword>
<evidence type="ECO:0000313" key="2">
    <source>
        <dbReference type="EMBL" id="RXE55466.1"/>
    </source>
</evidence>
<organism evidence="2 3">
    <name type="scientific">Methanoculleus taiwanensis</name>
    <dbReference type="NCBI Taxonomy" id="1550565"/>
    <lineage>
        <taxon>Archaea</taxon>
        <taxon>Methanobacteriati</taxon>
        <taxon>Methanobacteriota</taxon>
        <taxon>Stenosarchaea group</taxon>
        <taxon>Methanomicrobia</taxon>
        <taxon>Methanomicrobiales</taxon>
        <taxon>Methanomicrobiaceae</taxon>
        <taxon>Methanoculleus</taxon>
    </lineage>
</organism>
<feature type="transmembrane region" description="Helical" evidence="1">
    <location>
        <begin position="34"/>
        <end position="53"/>
    </location>
</feature>
<dbReference type="AlphaFoldDB" id="A0A498H0S5"/>
<keyword evidence="1" id="KW-0812">Transmembrane</keyword>
<proteinExistence type="predicted"/>
<feature type="transmembrane region" description="Helical" evidence="1">
    <location>
        <begin position="65"/>
        <end position="83"/>
    </location>
</feature>
<protein>
    <recommendedName>
        <fullName evidence="4">DUF308 domain-containing protein</fullName>
    </recommendedName>
</protein>
<dbReference type="PANTHER" id="PTHR34989:SF1">
    <property type="entry name" value="PROTEIN HDED"/>
    <property type="match status" value="1"/>
</dbReference>
<feature type="transmembrane region" description="Helical" evidence="1">
    <location>
        <begin position="122"/>
        <end position="143"/>
    </location>
</feature>
<dbReference type="Proteomes" id="UP000290932">
    <property type="component" value="Unassembled WGS sequence"/>
</dbReference>
<evidence type="ECO:0008006" key="4">
    <source>
        <dbReference type="Google" id="ProtNLM"/>
    </source>
</evidence>
<dbReference type="RefSeq" id="WP_128694654.1">
    <property type="nucleotide sequence ID" value="NZ_LHQS01000003.1"/>
</dbReference>
<feature type="transmembrane region" description="Helical" evidence="1">
    <location>
        <begin position="89"/>
        <end position="110"/>
    </location>
</feature>
<reference evidence="2 3" key="1">
    <citation type="journal article" date="2015" name="Int. J. Syst. Evol. Microbiol.">
        <title>Methanoculleus taiwanensis sp. nov., a methanogen isolated from deep marine sediment at the deformation front area near Taiwan.</title>
        <authorList>
            <person name="Weng C.Y."/>
            <person name="Chen S.C."/>
            <person name="Lai M.C."/>
            <person name="Wu S.Y."/>
            <person name="Lin S."/>
            <person name="Yang T.F."/>
            <person name="Chen P.C."/>
        </authorList>
    </citation>
    <scope>NUCLEOTIDE SEQUENCE [LARGE SCALE GENOMIC DNA]</scope>
    <source>
        <strain evidence="2 3">CYW4</strain>
    </source>
</reference>
<dbReference type="InterPro" id="IPR005325">
    <property type="entry name" value="DUF308_memb"/>
</dbReference>
<dbReference type="EMBL" id="LHQS01000003">
    <property type="protein sequence ID" value="RXE55466.1"/>
    <property type="molecule type" value="Genomic_DNA"/>
</dbReference>